<accession>A0ACB9BU38</accession>
<evidence type="ECO:0000313" key="2">
    <source>
        <dbReference type="Proteomes" id="UP001056120"/>
    </source>
</evidence>
<dbReference type="Proteomes" id="UP001056120">
    <property type="component" value="Linkage Group LG22"/>
</dbReference>
<comment type="caution">
    <text evidence="1">The sequence shown here is derived from an EMBL/GenBank/DDBJ whole genome shotgun (WGS) entry which is preliminary data.</text>
</comment>
<sequence length="106" mass="12242">MNLYVSVMSNLVSLLFRCSYWNGLLIRHTHKSRVRGLVLDKKRGNILKKVLRLSVATRDLPKSGKMLVVEVVFYLRATAYTHNNQHTEAFLNVKGCFYRDAIDETV</sequence>
<gene>
    <name evidence="1" type="ORF">L1987_65227</name>
</gene>
<proteinExistence type="predicted"/>
<reference evidence="2" key="1">
    <citation type="journal article" date="2022" name="Mol. Ecol. Resour.">
        <title>The genomes of chicory, endive, great burdock and yacon provide insights into Asteraceae palaeo-polyploidization history and plant inulin production.</title>
        <authorList>
            <person name="Fan W."/>
            <person name="Wang S."/>
            <person name="Wang H."/>
            <person name="Wang A."/>
            <person name="Jiang F."/>
            <person name="Liu H."/>
            <person name="Zhao H."/>
            <person name="Xu D."/>
            <person name="Zhang Y."/>
        </authorList>
    </citation>
    <scope>NUCLEOTIDE SEQUENCE [LARGE SCALE GENOMIC DNA]</scope>
    <source>
        <strain evidence="2">cv. Yunnan</strain>
    </source>
</reference>
<name>A0ACB9BU38_9ASTR</name>
<keyword evidence="2" id="KW-1185">Reference proteome</keyword>
<dbReference type="EMBL" id="CM042039">
    <property type="protein sequence ID" value="KAI3725439.1"/>
    <property type="molecule type" value="Genomic_DNA"/>
</dbReference>
<reference evidence="1 2" key="2">
    <citation type="journal article" date="2022" name="Mol. Ecol. Resour.">
        <title>The genomes of chicory, endive, great burdock and yacon provide insights into Asteraceae paleo-polyploidization history and plant inulin production.</title>
        <authorList>
            <person name="Fan W."/>
            <person name="Wang S."/>
            <person name="Wang H."/>
            <person name="Wang A."/>
            <person name="Jiang F."/>
            <person name="Liu H."/>
            <person name="Zhao H."/>
            <person name="Xu D."/>
            <person name="Zhang Y."/>
        </authorList>
    </citation>
    <scope>NUCLEOTIDE SEQUENCE [LARGE SCALE GENOMIC DNA]</scope>
    <source>
        <strain evidence="2">cv. Yunnan</strain>
        <tissue evidence="1">Leaves</tissue>
    </source>
</reference>
<protein>
    <submittedName>
        <fullName evidence="1">Uncharacterized protein</fullName>
    </submittedName>
</protein>
<evidence type="ECO:0000313" key="1">
    <source>
        <dbReference type="EMBL" id="KAI3725439.1"/>
    </source>
</evidence>
<organism evidence="1 2">
    <name type="scientific">Smallanthus sonchifolius</name>
    <dbReference type="NCBI Taxonomy" id="185202"/>
    <lineage>
        <taxon>Eukaryota</taxon>
        <taxon>Viridiplantae</taxon>
        <taxon>Streptophyta</taxon>
        <taxon>Embryophyta</taxon>
        <taxon>Tracheophyta</taxon>
        <taxon>Spermatophyta</taxon>
        <taxon>Magnoliopsida</taxon>
        <taxon>eudicotyledons</taxon>
        <taxon>Gunneridae</taxon>
        <taxon>Pentapetalae</taxon>
        <taxon>asterids</taxon>
        <taxon>campanulids</taxon>
        <taxon>Asterales</taxon>
        <taxon>Asteraceae</taxon>
        <taxon>Asteroideae</taxon>
        <taxon>Heliantheae alliance</taxon>
        <taxon>Millerieae</taxon>
        <taxon>Smallanthus</taxon>
    </lineage>
</organism>